<feature type="compositionally biased region" description="Polar residues" evidence="6">
    <location>
        <begin position="62"/>
        <end position="74"/>
    </location>
</feature>
<dbReference type="PANTHER" id="PTHR46910:SF3">
    <property type="entry name" value="HALOTOLERANCE PROTEIN 9-RELATED"/>
    <property type="match status" value="1"/>
</dbReference>
<feature type="compositionally biased region" description="Polar residues" evidence="6">
    <location>
        <begin position="157"/>
        <end position="167"/>
    </location>
</feature>
<feature type="compositionally biased region" description="Polar residues" evidence="6">
    <location>
        <begin position="34"/>
        <end position="43"/>
    </location>
</feature>
<sequence>MSDSPAPSVKSRMSSLAAAGLAGAAGAPPPIKRATSTASKTPITKSTAPSTKAATASTKPTVRTSVGSTATKPSSPIRASKTPGITPATRTPSTRGTVTPGVARRASVTSTTSTTPSLTRKSTVPSTTSRAPSTSTVPVNGRKATSPTASTTRTRSVIGSSPNTATPPTVRRTGSVASATSARSSTASTTTRSPVNGSTATTKSAELLAELKTLKEKNEEMENLLSEKQALIDSKESDLIELKARLEKVETGLATPEESLPLDVISEEKASEKDSAEDEEKEEGEQADPVEEDKKDEEIELLKEQIQAAEKARDEAIEKSKETITLMEEERVSLTRQQEEAEMVLRDNMENLREKLEAEKQELSSRILEKENEMFRLRKDMDELRDNIQDMHKSHQTRLTGLNNQLNEQHSTQISVLKEDYETQLKGLQETLTKLQEPNLEAEKIVQEQKEELLSKIQELESLSLESKTGFEQEISELKSQASAQIEELVATHQNQLRDIEASLKEEIASLKLAHETELENLKAIHKTEVEQVQAVINETEIKKIRQEAEDLYRDQFEKDLAEAKTEHEALIIAAKEEQDRIKQEIEALSTNHQEEKDALKLQHEKLIEEMKESEKIRIEEEYKLKLSQLEESHSTILEQHSSQSKSDIESSIAALKEEHEQALADLAETHAVNIKEVKNTTVANARSETERQLREEFELQIEQLSSSHNQAIDQLQTHHSSRMEQLESELKSEIDKQAAIALEHQTKLDGLLSERDGHLTTIQKDMEDALKNVHQAEVARIITENESKMNELKREHILQRDQEKETAEEKHKLVLAELATTHATLLATLEGKHQADLVQAREQLQGDLTGQTSQEIQSLNEKFALQLKDVQEKHEAEIAALQAANEKLEAEHADAFAELKTAHQSQLEKAEEQLKASISNTELIDTFEKKIQDLKEAHAKELTQLTQDHDKQCQEWQATNISIMDIEKSHADTLDKLGKEHITELQEYKDLSEKTLQEALEKLENAHKAILSEELSNMNAKHQEELKVLGEEQANKIEEIEKAHVLALGLLQTELALKTEALESAQDLSKKSIEKQTQDHQLALEKLEEAHKEKLDNFLQQIETLKNSGNGEITDIVNKYEKEMTELKEKHGQEISKLQVTHEQMTQDHDLLREETIEKLTEAHKIAIETLENEHKKVAQDQEHNSHNEFKLRTETLTETHAQEKKTWEEKQQKEVSDLKTEHAVALAALMQSLELAKKEHESDIQNLKDEHELILNQLASTHTSSVEAIQSSHIETMKEIESRTIGDTEKIKGDIKSNYDSLLEDLKRTHDATIQDLKKEFEESNQKLISKMGLQSENIRSQVEAELAEDYESQINQLLSEHTKAKQALEAEIKEAIALGESQKAQADSEKATLEAQYREKLVAMETEHQAVINNHAKSNDDATERMQKEIDTVQLSWQQAQQQLISKLQNEHEVAIQTLQSQHQAAIELLESKLTAAIDESTALKLKAEAESEKEQSYHNEQKSVREQAKSAHEEALKNKEKELEQMTEQFNQLKNDLKKNSDVDAATAEELRTLQIAYEKMITAKDKEIKEVEERLEEMVGSDNSRIKNEKTEDENRVQAIVSQHQKEIKVLQTQFQQMLDLKDKELEGFSYRLKTVTTSQQKDLERLSEDYRQKFSSLDLECQKKEESLKSKALEMRWMAAEFESSEAKLKDQGTKLQNLENDNAKLRQEAEQYKEENDQMLRQQDVMQTTQYLVRTAKHYVENLETRCKKMESLLTTLTKSSMKEIERNDFRAESYLSKNNIDYQQEDMDDDVSSIEDDDDSIYSNQHSHNDVDDDVDTISNNMEETLANLNLEDYDSIKYTGHSAGLQLLDENLFKSKSYVQLPGREDVALRLMSQNELLVVRSDRSSSGKNTRMDVGFSLSSTIFDEKKTTNSWNLGPISKDLPINSVIEKAIKLYFSHIHTFLPIVNRTRFEAHDMKSPNVLVQAVLAVAFKFASRHFPKLFSKKAALFADVYFKKVMLRLQDSTCARLRHVQAALLMTLYLDMEEMDVESMQWYTLGKAIRMAQDIGLHRSCSNWNLPPSEIETRHRVFYACYILDRLMGARAGKPLTILDRDFDTDLPVPYEVYDDISIKQGPSIYHSFISLIKLSEILGRVLKALYAPKSKHSNSNAGLDDPTILAVFDRRLKNWKASLDQSEDGTQISQAQKDLDTLAKDSRQACENAASNISVIVRQKQSLMADPDSYAPFCLPTCFVYSMFQSSLIHLAIVIKNRDSLRRLRLLQRSIGLLKQHEELSSGKRAHNILIMLVTINGINLDNLLENDTTKEEDMVSIFEDDLARSPPSPIPAKNHNELQFSTRLSNTQQMQAPQQIQTMNRNAMIPGCEDNMPKSSWYQRMMNTSIIGGITPDLHEEANSSSQTLEQLLPYAPDINPPHHQHTRTNSNTNVYQHTRSDSNTTLYNQQQNETPNYHNNPAYYDLAAPSLQQPNHVRKHTKRIESYDRPNIFGDAGEDMHVIQTENGNPTYHNGPTLLSHSHTTHFQRNGVTPLHQTPLPFTASYGNMNPTLNNGHNDTSAANSYPISYLPPSSLNWSDWGVYLGQQNPSIPTTSPENNHH</sequence>
<keyword evidence="2" id="KW-0479">Metal-binding</keyword>
<feature type="coiled-coil region" evidence="5">
    <location>
        <begin position="646"/>
        <end position="715"/>
    </location>
</feature>
<evidence type="ECO:0000256" key="5">
    <source>
        <dbReference type="SAM" id="Coils"/>
    </source>
</evidence>
<dbReference type="CDD" id="cd12148">
    <property type="entry name" value="fungal_TF_MHR"/>
    <property type="match status" value="1"/>
</dbReference>
<evidence type="ECO:0000256" key="2">
    <source>
        <dbReference type="ARBA" id="ARBA00022723"/>
    </source>
</evidence>
<dbReference type="InterPro" id="IPR007219">
    <property type="entry name" value="XnlR_reg_dom"/>
</dbReference>
<dbReference type="GO" id="GO:0003677">
    <property type="term" value="F:DNA binding"/>
    <property type="evidence" value="ECO:0007669"/>
    <property type="project" value="UniProtKB-KW"/>
</dbReference>
<feature type="compositionally biased region" description="Acidic residues" evidence="6">
    <location>
        <begin position="1791"/>
        <end position="1808"/>
    </location>
</feature>
<feature type="compositionally biased region" description="Acidic residues" evidence="6">
    <location>
        <begin position="275"/>
        <end position="291"/>
    </location>
</feature>
<feature type="region of interest" description="Disordered" evidence="6">
    <location>
        <begin position="248"/>
        <end position="299"/>
    </location>
</feature>
<comment type="subcellular location">
    <subcellularLocation>
        <location evidence="1">Nucleus</location>
    </subcellularLocation>
</comment>
<dbReference type="Proteomes" id="UP000603453">
    <property type="component" value="Unassembled WGS sequence"/>
</dbReference>
<feature type="compositionally biased region" description="Low complexity" evidence="6">
    <location>
        <begin position="44"/>
        <end position="61"/>
    </location>
</feature>
<keyword evidence="5" id="KW-0175">Coiled coil</keyword>
<feature type="compositionally biased region" description="Polar residues" evidence="6">
    <location>
        <begin position="88"/>
        <end position="97"/>
    </location>
</feature>
<feature type="region of interest" description="Disordered" evidence="6">
    <location>
        <begin position="1"/>
        <end position="204"/>
    </location>
</feature>
<dbReference type="PANTHER" id="PTHR46910">
    <property type="entry name" value="TRANSCRIPTION FACTOR PDR1"/>
    <property type="match status" value="1"/>
</dbReference>
<dbReference type="EMBL" id="JAEPRD010000077">
    <property type="protein sequence ID" value="KAG2200929.1"/>
    <property type="molecule type" value="Genomic_DNA"/>
</dbReference>
<proteinExistence type="predicted"/>
<feature type="coiled-coil region" evidence="5">
    <location>
        <begin position="865"/>
        <end position="945"/>
    </location>
</feature>
<feature type="region of interest" description="Disordered" evidence="6">
    <location>
        <begin position="1492"/>
        <end position="1520"/>
    </location>
</feature>
<dbReference type="SMART" id="SM00906">
    <property type="entry name" value="Fungal_trans"/>
    <property type="match status" value="1"/>
</dbReference>
<evidence type="ECO:0000256" key="3">
    <source>
        <dbReference type="ARBA" id="ARBA00023125"/>
    </source>
</evidence>
<evidence type="ECO:0000313" key="9">
    <source>
        <dbReference type="Proteomes" id="UP000603453"/>
    </source>
</evidence>
<feature type="coiled-coil region" evidence="5">
    <location>
        <begin position="1232"/>
        <end position="1259"/>
    </location>
</feature>
<dbReference type="GO" id="GO:0006351">
    <property type="term" value="P:DNA-templated transcription"/>
    <property type="evidence" value="ECO:0007669"/>
    <property type="project" value="InterPro"/>
</dbReference>
<evidence type="ECO:0000313" key="8">
    <source>
        <dbReference type="EMBL" id="KAG2200929.1"/>
    </source>
</evidence>
<accession>A0A8H7QY36</accession>
<feature type="coiled-coil region" evidence="5">
    <location>
        <begin position="1688"/>
        <end position="1767"/>
    </location>
</feature>
<dbReference type="GO" id="GO:0003700">
    <property type="term" value="F:DNA-binding transcription factor activity"/>
    <property type="evidence" value="ECO:0007669"/>
    <property type="project" value="InterPro"/>
</dbReference>
<gene>
    <name evidence="8" type="ORF">INT47_003164</name>
</gene>
<evidence type="ECO:0000256" key="1">
    <source>
        <dbReference type="ARBA" id="ARBA00004123"/>
    </source>
</evidence>
<feature type="coiled-coil region" evidence="5">
    <location>
        <begin position="1071"/>
        <end position="1156"/>
    </location>
</feature>
<dbReference type="OrthoDB" id="2110361at2759"/>
<evidence type="ECO:0000259" key="7">
    <source>
        <dbReference type="SMART" id="SM00906"/>
    </source>
</evidence>
<evidence type="ECO:0000256" key="6">
    <source>
        <dbReference type="SAM" id="MobiDB-lite"/>
    </source>
</evidence>
<evidence type="ECO:0000256" key="4">
    <source>
        <dbReference type="ARBA" id="ARBA00023242"/>
    </source>
</evidence>
<dbReference type="Pfam" id="PF04082">
    <property type="entry name" value="Fungal_trans"/>
    <property type="match status" value="1"/>
</dbReference>
<comment type="caution">
    <text evidence="8">The sequence shown here is derived from an EMBL/GenBank/DDBJ whole genome shotgun (WGS) entry which is preliminary data.</text>
</comment>
<dbReference type="InterPro" id="IPR050987">
    <property type="entry name" value="AtrR-like"/>
</dbReference>
<feature type="coiled-coil region" evidence="5">
    <location>
        <begin position="983"/>
        <end position="1033"/>
    </location>
</feature>
<feature type="coiled-coil region" evidence="5">
    <location>
        <begin position="1305"/>
        <end position="1388"/>
    </location>
</feature>
<feature type="compositionally biased region" description="Low complexity" evidence="6">
    <location>
        <begin position="171"/>
        <end position="193"/>
    </location>
</feature>
<dbReference type="GO" id="GO:0008270">
    <property type="term" value="F:zinc ion binding"/>
    <property type="evidence" value="ECO:0007669"/>
    <property type="project" value="InterPro"/>
</dbReference>
<dbReference type="GO" id="GO:0005634">
    <property type="term" value="C:nucleus"/>
    <property type="evidence" value="ECO:0007669"/>
    <property type="project" value="UniProtKB-SubCell"/>
</dbReference>
<feature type="compositionally biased region" description="Low complexity" evidence="6">
    <location>
        <begin position="107"/>
        <end position="156"/>
    </location>
</feature>
<keyword evidence="9" id="KW-1185">Reference proteome</keyword>
<feature type="region of interest" description="Disordered" evidence="6">
    <location>
        <begin position="1788"/>
        <end position="1822"/>
    </location>
</feature>
<protein>
    <recommendedName>
        <fullName evidence="7">Xylanolytic transcriptional activator regulatory domain-containing protein</fullName>
    </recommendedName>
</protein>
<reference evidence="8" key="1">
    <citation type="submission" date="2020-12" db="EMBL/GenBank/DDBJ databases">
        <title>Metabolic potential, ecology and presence of endohyphal bacteria is reflected in genomic diversity of Mucoromycotina.</title>
        <authorList>
            <person name="Muszewska A."/>
            <person name="Okrasinska A."/>
            <person name="Steczkiewicz K."/>
            <person name="Drgas O."/>
            <person name="Orlowska M."/>
            <person name="Perlinska-Lenart U."/>
            <person name="Aleksandrzak-Piekarczyk T."/>
            <person name="Szatraj K."/>
            <person name="Zielenkiewicz U."/>
            <person name="Pilsyk S."/>
            <person name="Malc E."/>
            <person name="Mieczkowski P."/>
            <person name="Kruszewska J.S."/>
            <person name="Biernat P."/>
            <person name="Pawlowska J."/>
        </authorList>
    </citation>
    <scope>NUCLEOTIDE SEQUENCE</scope>
    <source>
        <strain evidence="8">WA0000017839</strain>
    </source>
</reference>
<feature type="domain" description="Xylanolytic transcriptional activator regulatory" evidence="7">
    <location>
        <begin position="2042"/>
        <end position="2117"/>
    </location>
</feature>
<keyword evidence="4" id="KW-0539">Nucleus</keyword>
<feature type="compositionally biased region" description="Low complexity" evidence="6">
    <location>
        <begin position="16"/>
        <end position="26"/>
    </location>
</feature>
<keyword evidence="3" id="KW-0238">DNA-binding</keyword>
<feature type="coiled-coil region" evidence="5">
    <location>
        <begin position="530"/>
        <end position="617"/>
    </location>
</feature>
<feature type="coiled-coil region" evidence="5">
    <location>
        <begin position="418"/>
        <end position="503"/>
    </location>
</feature>
<name>A0A8H7QY36_9FUNG</name>
<organism evidence="8 9">
    <name type="scientific">Mucor saturninus</name>
    <dbReference type="NCBI Taxonomy" id="64648"/>
    <lineage>
        <taxon>Eukaryota</taxon>
        <taxon>Fungi</taxon>
        <taxon>Fungi incertae sedis</taxon>
        <taxon>Mucoromycota</taxon>
        <taxon>Mucoromycotina</taxon>
        <taxon>Mucoromycetes</taxon>
        <taxon>Mucorales</taxon>
        <taxon>Mucorineae</taxon>
        <taxon>Mucoraceae</taxon>
        <taxon>Mucor</taxon>
    </lineage>
</organism>